<dbReference type="EMBL" id="CAJOAX010059862">
    <property type="protein sequence ID" value="CAF4339468.1"/>
    <property type="molecule type" value="Genomic_DNA"/>
</dbReference>
<accession>A0A820KCD5</accession>
<evidence type="ECO:0000313" key="1">
    <source>
        <dbReference type="EMBL" id="CAF4339468.1"/>
    </source>
</evidence>
<sequence>QIALPHTSANYVLQNNLGPNPDRVKNTLANC</sequence>
<comment type="caution">
    <text evidence="1">The sequence shown here is derived from an EMBL/GenBank/DDBJ whole genome shotgun (WGS) entry which is preliminary data.</text>
</comment>
<feature type="non-terminal residue" evidence="1">
    <location>
        <position position="1"/>
    </location>
</feature>
<reference evidence="1" key="1">
    <citation type="submission" date="2021-02" db="EMBL/GenBank/DDBJ databases">
        <authorList>
            <person name="Nowell W R."/>
        </authorList>
    </citation>
    <scope>NUCLEOTIDE SEQUENCE</scope>
</reference>
<gene>
    <name evidence="1" type="ORF">OTI717_LOCUS43201</name>
</gene>
<evidence type="ECO:0000313" key="2">
    <source>
        <dbReference type="Proteomes" id="UP000663823"/>
    </source>
</evidence>
<dbReference type="AlphaFoldDB" id="A0A820KCD5"/>
<proteinExistence type="predicted"/>
<protein>
    <submittedName>
        <fullName evidence="1">Uncharacterized protein</fullName>
    </submittedName>
</protein>
<name>A0A820KCD5_9BILA</name>
<dbReference type="Proteomes" id="UP000663823">
    <property type="component" value="Unassembled WGS sequence"/>
</dbReference>
<organism evidence="1 2">
    <name type="scientific">Rotaria sordida</name>
    <dbReference type="NCBI Taxonomy" id="392033"/>
    <lineage>
        <taxon>Eukaryota</taxon>
        <taxon>Metazoa</taxon>
        <taxon>Spiralia</taxon>
        <taxon>Gnathifera</taxon>
        <taxon>Rotifera</taxon>
        <taxon>Eurotatoria</taxon>
        <taxon>Bdelloidea</taxon>
        <taxon>Philodinida</taxon>
        <taxon>Philodinidae</taxon>
        <taxon>Rotaria</taxon>
    </lineage>
</organism>